<organism evidence="1 2">
    <name type="scientific">Dreissena polymorpha</name>
    <name type="common">Zebra mussel</name>
    <name type="synonym">Mytilus polymorpha</name>
    <dbReference type="NCBI Taxonomy" id="45954"/>
    <lineage>
        <taxon>Eukaryota</taxon>
        <taxon>Metazoa</taxon>
        <taxon>Spiralia</taxon>
        <taxon>Lophotrochozoa</taxon>
        <taxon>Mollusca</taxon>
        <taxon>Bivalvia</taxon>
        <taxon>Autobranchia</taxon>
        <taxon>Heteroconchia</taxon>
        <taxon>Euheterodonta</taxon>
        <taxon>Imparidentia</taxon>
        <taxon>Neoheterodontei</taxon>
        <taxon>Myida</taxon>
        <taxon>Dreissenoidea</taxon>
        <taxon>Dreissenidae</taxon>
        <taxon>Dreissena</taxon>
    </lineage>
</organism>
<accession>A0A9D4C2B3</accession>
<reference evidence="1" key="2">
    <citation type="submission" date="2020-11" db="EMBL/GenBank/DDBJ databases">
        <authorList>
            <person name="McCartney M.A."/>
            <person name="Auch B."/>
            <person name="Kono T."/>
            <person name="Mallez S."/>
            <person name="Becker A."/>
            <person name="Gohl D.M."/>
            <person name="Silverstein K.A.T."/>
            <person name="Koren S."/>
            <person name="Bechman K.B."/>
            <person name="Herman A."/>
            <person name="Abrahante J.E."/>
            <person name="Garbe J."/>
        </authorList>
    </citation>
    <scope>NUCLEOTIDE SEQUENCE</scope>
    <source>
        <strain evidence="1">Duluth1</strain>
        <tissue evidence="1">Whole animal</tissue>
    </source>
</reference>
<comment type="caution">
    <text evidence="1">The sequence shown here is derived from an EMBL/GenBank/DDBJ whole genome shotgun (WGS) entry which is preliminary data.</text>
</comment>
<keyword evidence="2" id="KW-1185">Reference proteome</keyword>
<dbReference type="AlphaFoldDB" id="A0A9D4C2B3"/>
<gene>
    <name evidence="1" type="ORF">DPMN_058550</name>
</gene>
<dbReference type="EMBL" id="JAIWYP010000013">
    <property type="protein sequence ID" value="KAH3715837.1"/>
    <property type="molecule type" value="Genomic_DNA"/>
</dbReference>
<dbReference type="Proteomes" id="UP000828390">
    <property type="component" value="Unassembled WGS sequence"/>
</dbReference>
<proteinExistence type="predicted"/>
<reference evidence="1" key="1">
    <citation type="journal article" date="2019" name="bioRxiv">
        <title>The Genome of the Zebra Mussel, Dreissena polymorpha: A Resource for Invasive Species Research.</title>
        <authorList>
            <person name="McCartney M.A."/>
            <person name="Auch B."/>
            <person name="Kono T."/>
            <person name="Mallez S."/>
            <person name="Zhang Y."/>
            <person name="Obille A."/>
            <person name="Becker A."/>
            <person name="Abrahante J.E."/>
            <person name="Garbe J."/>
            <person name="Badalamenti J.P."/>
            <person name="Herman A."/>
            <person name="Mangelson H."/>
            <person name="Liachko I."/>
            <person name="Sullivan S."/>
            <person name="Sone E.D."/>
            <person name="Koren S."/>
            <person name="Silverstein K.A.T."/>
            <person name="Beckman K.B."/>
            <person name="Gohl D.M."/>
        </authorList>
    </citation>
    <scope>NUCLEOTIDE SEQUENCE</scope>
    <source>
        <strain evidence="1">Duluth1</strain>
        <tissue evidence="1">Whole animal</tissue>
    </source>
</reference>
<evidence type="ECO:0000313" key="2">
    <source>
        <dbReference type="Proteomes" id="UP000828390"/>
    </source>
</evidence>
<name>A0A9D4C2B3_DREPO</name>
<protein>
    <submittedName>
        <fullName evidence="1">Uncharacterized protein</fullName>
    </submittedName>
</protein>
<sequence>MIIREMNEIKRRLRHHPPGVNHPVDYRLPSNATSSCDSCNGILDQRPLEGEPKVCRLDNGYAI</sequence>
<evidence type="ECO:0000313" key="1">
    <source>
        <dbReference type="EMBL" id="KAH3715837.1"/>
    </source>
</evidence>